<dbReference type="Pfam" id="PF03708">
    <property type="entry name" value="Avian_gp85"/>
    <property type="match status" value="1"/>
</dbReference>
<reference evidence="3 4" key="1">
    <citation type="submission" date="2019-09" db="EMBL/GenBank/DDBJ databases">
        <title>Bird 10,000 Genomes (B10K) Project - Family phase.</title>
        <authorList>
            <person name="Zhang G."/>
        </authorList>
    </citation>
    <scope>NUCLEOTIDE SEQUENCE [LARGE SCALE GENOMIC DNA]</scope>
    <source>
        <strain evidence="3">B10K-DU-012-56</strain>
    </source>
</reference>
<dbReference type="Proteomes" id="UP000528411">
    <property type="component" value="Unassembled WGS sequence"/>
</dbReference>
<comment type="caution">
    <text evidence="3">The sequence shown here is derived from an EMBL/GenBank/DDBJ whole genome shotgun (WGS) entry which is preliminary data.</text>
</comment>
<sequence>GNWSQWTNITSPTPGYTYISSTGDYCLGSIGSEARDPVFPVRNNDSAKALPPGYFLICGDRAWAGIPKNAIGGPCYFGKLSLFAPTHASLLNISIWNITGRPRTRRSLQHLGPDCKDQITFWDTTTRVIASFLAPGVMATQNVRTVQKLAKQLNITSEILTQLMADMDSVRHAVLRDRAAIDILLLAQDHGCEDFEGMCCFNLSDHSKSIHSKLQQLQENMRKLQVDKNPWDTFWNNLGWGVPKWLCDLLMHALVLILAILFILALIHIIL</sequence>
<keyword evidence="2" id="KW-0472">Membrane</keyword>
<feature type="non-terminal residue" evidence="3">
    <location>
        <position position="271"/>
    </location>
</feature>
<feature type="non-terminal residue" evidence="3">
    <location>
        <position position="1"/>
    </location>
</feature>
<keyword evidence="2" id="KW-1133">Transmembrane helix</keyword>
<evidence type="ECO:0000256" key="1">
    <source>
        <dbReference type="ARBA" id="ARBA00023157"/>
    </source>
</evidence>
<keyword evidence="2" id="KW-0812">Transmembrane</keyword>
<dbReference type="PANTHER" id="PTHR10424">
    <property type="entry name" value="VIRAL ENVELOPE PROTEIN"/>
    <property type="match status" value="1"/>
</dbReference>
<evidence type="ECO:0000313" key="4">
    <source>
        <dbReference type="Proteomes" id="UP000528411"/>
    </source>
</evidence>
<dbReference type="PANTHER" id="PTHR10424:SF73">
    <property type="entry name" value="ENDOGENOUS RETROVIRUS GROUP FC1 ENV POLYPROTEIN-RELATED"/>
    <property type="match status" value="1"/>
</dbReference>
<keyword evidence="1" id="KW-1015">Disulfide bond</keyword>
<dbReference type="InterPro" id="IPR005166">
    <property type="entry name" value="RSV_p95_env"/>
</dbReference>
<proteinExistence type="predicted"/>
<name>A0A7L2UMH3_BALRX</name>
<dbReference type="Gene3D" id="1.10.287.210">
    <property type="match status" value="1"/>
</dbReference>
<dbReference type="AlphaFoldDB" id="A0A7L2UMH3"/>
<evidence type="ECO:0000313" key="3">
    <source>
        <dbReference type="EMBL" id="NXS47022.1"/>
    </source>
</evidence>
<organism evidence="3 4">
    <name type="scientific">Balaeniceps rex</name>
    <name type="common">Shoebill</name>
    <dbReference type="NCBI Taxonomy" id="33584"/>
    <lineage>
        <taxon>Eukaryota</taxon>
        <taxon>Metazoa</taxon>
        <taxon>Chordata</taxon>
        <taxon>Craniata</taxon>
        <taxon>Vertebrata</taxon>
        <taxon>Euteleostomi</taxon>
        <taxon>Archelosauria</taxon>
        <taxon>Archosauria</taxon>
        <taxon>Dinosauria</taxon>
        <taxon>Saurischia</taxon>
        <taxon>Theropoda</taxon>
        <taxon>Coelurosauria</taxon>
        <taxon>Aves</taxon>
        <taxon>Neognathae</taxon>
        <taxon>Neoaves</taxon>
        <taxon>Aequornithes</taxon>
        <taxon>Pelecaniformes</taxon>
        <taxon>Balaenicipitidae</taxon>
        <taxon>Balaeniceps</taxon>
    </lineage>
</organism>
<dbReference type="Pfam" id="PF00429">
    <property type="entry name" value="TLV_coat"/>
    <property type="match status" value="1"/>
</dbReference>
<dbReference type="InterPro" id="IPR018154">
    <property type="entry name" value="TLV/ENV_coat_polyprotein"/>
</dbReference>
<accession>A0A7L2UMH3</accession>
<dbReference type="OrthoDB" id="9838443at2759"/>
<keyword evidence="4" id="KW-1185">Reference proteome</keyword>
<dbReference type="SUPFAM" id="SSF58069">
    <property type="entry name" value="Virus ectodomain"/>
    <property type="match status" value="1"/>
</dbReference>
<feature type="transmembrane region" description="Helical" evidence="2">
    <location>
        <begin position="249"/>
        <end position="270"/>
    </location>
</feature>
<evidence type="ECO:0000256" key="2">
    <source>
        <dbReference type="SAM" id="Phobius"/>
    </source>
</evidence>
<dbReference type="EMBL" id="VYZW01044400">
    <property type="protein sequence ID" value="NXS47022.1"/>
    <property type="molecule type" value="Genomic_DNA"/>
</dbReference>
<gene>
    <name evidence="3" type="primary">Ervfrd1</name>
    <name evidence="3" type="ORF">BALREX_R13396</name>
</gene>
<protein>
    <submittedName>
        <fullName evidence="3">SYCY2 protein</fullName>
    </submittedName>
</protein>